<dbReference type="GO" id="GO:0033982">
    <property type="term" value="F:3-dehydro-L-gulonate-6-phosphate decarboxylase activity"/>
    <property type="evidence" value="ECO:0007669"/>
    <property type="project" value="TreeGrafter"/>
</dbReference>
<name>A0A398DNH8_9BACT</name>
<dbReference type="GO" id="GO:0019854">
    <property type="term" value="P:L-ascorbic acid catabolic process"/>
    <property type="evidence" value="ECO:0007669"/>
    <property type="project" value="TreeGrafter"/>
</dbReference>
<dbReference type="Proteomes" id="UP000266042">
    <property type="component" value="Unassembled WGS sequence"/>
</dbReference>
<dbReference type="Gene3D" id="3.20.20.70">
    <property type="entry name" value="Aldolase class I"/>
    <property type="match status" value="1"/>
</dbReference>
<feature type="domain" description="Orotidine 5'-phosphate decarboxylase" evidence="7">
    <location>
        <begin position="2"/>
        <end position="203"/>
    </location>
</feature>
<dbReference type="EC" id="4.1.2.43" evidence="4"/>
<evidence type="ECO:0000259" key="7">
    <source>
        <dbReference type="SMART" id="SM00934"/>
    </source>
</evidence>
<comment type="similarity">
    <text evidence="3">Belongs to the HPS/KGPDC family. HPS subfamily.</text>
</comment>
<gene>
    <name evidence="8" type="primary">hxlA</name>
    <name evidence="9" type="ORF">SMC2_06335</name>
    <name evidence="8" type="ORF">SMC3_05960</name>
</gene>
<comment type="catalytic activity">
    <reaction evidence="1">
        <text>D-ribulose 5-phosphate + formaldehyde = D-arabino-hex-3-ulose 6-phosphate</text>
        <dbReference type="Rhea" id="RHEA:25201"/>
        <dbReference type="ChEBI" id="CHEBI:16842"/>
        <dbReference type="ChEBI" id="CHEBI:58121"/>
        <dbReference type="ChEBI" id="CHEBI:58542"/>
        <dbReference type="EC" id="4.1.2.43"/>
    </reaction>
</comment>
<dbReference type="SUPFAM" id="SSF51366">
    <property type="entry name" value="Ribulose-phoshate binding barrel"/>
    <property type="match status" value="1"/>
</dbReference>
<evidence type="ECO:0000256" key="3">
    <source>
        <dbReference type="ARBA" id="ARBA00006350"/>
    </source>
</evidence>
<dbReference type="GO" id="GO:0006207">
    <property type="term" value="P:'de novo' pyrimidine nucleobase biosynthetic process"/>
    <property type="evidence" value="ECO:0007669"/>
    <property type="project" value="InterPro"/>
</dbReference>
<dbReference type="SMART" id="SM00934">
    <property type="entry name" value="OMPdecase"/>
    <property type="match status" value="1"/>
</dbReference>
<dbReference type="PANTHER" id="PTHR35039">
    <property type="entry name" value="3-KETO-L-GULONATE-6-PHOSPHATE DECARBOXYLASE SGBH-RELATED"/>
    <property type="match status" value="1"/>
</dbReference>
<reference evidence="10 11" key="1">
    <citation type="submission" date="2018-09" db="EMBL/GenBank/DDBJ databases">
        <title>Discovery and Ecogenomic Context for Candidatus Cryosericales, a Global Caldiserica Order Active in Thawing Permafrost.</title>
        <authorList>
            <person name="Martinez M.A."/>
            <person name="Woodcroft B.J."/>
            <person name="Ignacio Espinoza J.C."/>
            <person name="Zayed A."/>
            <person name="Singleton C.M."/>
            <person name="Boyd J."/>
            <person name="Li Y.-F."/>
            <person name="Purvine S."/>
            <person name="Maughan H."/>
            <person name="Hodgkins S.B."/>
            <person name="Anderson D."/>
            <person name="Sederholm M."/>
            <person name="Temperton B."/>
            <person name="Saleska S.R."/>
            <person name="Tyson G.W."/>
            <person name="Rich V.I."/>
        </authorList>
    </citation>
    <scope>NUCLEOTIDE SEQUENCE [LARGE SCALE GENOMIC DNA]</scope>
    <source>
        <strain evidence="9 10">SMC2</strain>
        <strain evidence="8 11">SMC3</strain>
    </source>
</reference>
<dbReference type="GO" id="GO:0043801">
    <property type="term" value="F:hexulose-6-phosphate synthase activity"/>
    <property type="evidence" value="ECO:0007669"/>
    <property type="project" value="UniProtKB-EC"/>
</dbReference>
<evidence type="ECO:0000256" key="6">
    <source>
        <dbReference type="ARBA" id="ARBA00023277"/>
    </source>
</evidence>
<evidence type="ECO:0000313" key="8">
    <source>
        <dbReference type="EMBL" id="RIE12804.1"/>
    </source>
</evidence>
<comment type="pathway">
    <text evidence="2">One-carbon metabolism; formaldehyde assimilation via RuMP pathway; D-fructose 6-phosphate from D-ribulose 5-phosphate and formaldehyde: step 1/2.</text>
</comment>
<evidence type="ECO:0000313" key="11">
    <source>
        <dbReference type="Proteomes" id="UP000266042"/>
    </source>
</evidence>
<dbReference type="RefSeq" id="WP_119089929.1">
    <property type="nucleotide sequence ID" value="NZ_QXIW01000028.1"/>
</dbReference>
<comment type="caution">
    <text evidence="8">The sequence shown here is derived from an EMBL/GenBank/DDBJ whole genome shotgun (WGS) entry which is preliminary data.</text>
</comment>
<evidence type="ECO:0000256" key="2">
    <source>
        <dbReference type="ARBA" id="ARBA00005014"/>
    </source>
</evidence>
<dbReference type="Pfam" id="PF00215">
    <property type="entry name" value="OMPdecase"/>
    <property type="match status" value="1"/>
</dbReference>
<evidence type="ECO:0000313" key="10">
    <source>
        <dbReference type="Proteomes" id="UP000265724"/>
    </source>
</evidence>
<dbReference type="NCBIfam" id="TIGR03128">
    <property type="entry name" value="RuMP_HxlA"/>
    <property type="match status" value="1"/>
</dbReference>
<dbReference type="InterPro" id="IPR001754">
    <property type="entry name" value="OMPdeCOase_dom"/>
</dbReference>
<keyword evidence="10" id="KW-1185">Reference proteome</keyword>
<dbReference type="InterPro" id="IPR013785">
    <property type="entry name" value="Aldolase_TIM"/>
</dbReference>
<dbReference type="AlphaFoldDB" id="A0A398DNH8"/>
<dbReference type="EMBL" id="QXIX01000050">
    <property type="protein sequence ID" value="RIE12858.1"/>
    <property type="molecule type" value="Genomic_DNA"/>
</dbReference>
<organism evidence="8 11">
    <name type="scientific">Candidatus Cryosericum hinesii</name>
    <dbReference type="NCBI Taxonomy" id="2290915"/>
    <lineage>
        <taxon>Bacteria</taxon>
        <taxon>Pseudomonadati</taxon>
        <taxon>Caldisericota/Cryosericota group</taxon>
        <taxon>Candidatus Cryosericota</taxon>
        <taxon>Candidatus Cryosericia</taxon>
        <taxon>Candidatus Cryosericales</taxon>
        <taxon>Candidatus Cryosericaceae</taxon>
        <taxon>Candidatus Cryosericum</taxon>
    </lineage>
</organism>
<protein>
    <recommendedName>
        <fullName evidence="4">3-hexulose-6-phosphate synthase</fullName>
        <ecNumber evidence="4">4.1.2.43</ecNumber>
    </recommendedName>
</protein>
<dbReference type="UniPathway" id="UPA00294">
    <property type="reaction ID" value="UER00434"/>
</dbReference>
<keyword evidence="5 8" id="KW-0456">Lyase</keyword>
<dbReference type="InterPro" id="IPR041710">
    <property type="entry name" value="HPS/KGPDC"/>
</dbReference>
<dbReference type="InterPro" id="IPR017553">
    <property type="entry name" value="3-hexulose-6-phosphate_synth"/>
</dbReference>
<evidence type="ECO:0000256" key="4">
    <source>
        <dbReference type="ARBA" id="ARBA00012890"/>
    </source>
</evidence>
<evidence type="ECO:0000256" key="5">
    <source>
        <dbReference type="ARBA" id="ARBA00023239"/>
    </source>
</evidence>
<evidence type="ECO:0000256" key="1">
    <source>
        <dbReference type="ARBA" id="ARBA00000718"/>
    </source>
</evidence>
<keyword evidence="6" id="KW-0119">Carbohydrate metabolism</keyword>
<dbReference type="GO" id="GO:0019647">
    <property type="term" value="P:formaldehyde assimilation via ribulose monophosphate cycle"/>
    <property type="evidence" value="ECO:0007669"/>
    <property type="project" value="UniProtKB-UniPathway"/>
</dbReference>
<accession>A0A398DNH8</accession>
<sequence>MKLQMAIDTVDSKKALELVEKVHDVVDIVEVGTPMVILEGQVAVRALRAKYPDLTILSDTKIMDGGSLEAEYACQAGADIVTVLAAAPDPTIKGAMETAHRYGRKIMVDMINVPDVISRAKELDTFGVDYICVHTAVDVQSTGKTPLEELEETVAVVKNAKVAVAGGINLKTVGAVKNIGPEIVIVGGGLTGSANPRETALALQKVIKA</sequence>
<evidence type="ECO:0000313" key="9">
    <source>
        <dbReference type="EMBL" id="RIE12858.1"/>
    </source>
</evidence>
<dbReference type="InterPro" id="IPR011060">
    <property type="entry name" value="RibuloseP-bd_barrel"/>
</dbReference>
<dbReference type="GO" id="GO:0004590">
    <property type="term" value="F:orotidine-5'-phosphate decarboxylase activity"/>
    <property type="evidence" value="ECO:0007669"/>
    <property type="project" value="InterPro"/>
</dbReference>
<dbReference type="FunFam" id="3.20.20.70:FF:000022">
    <property type="entry name" value="3-keto-L-gulonate-6-phosphate decarboxylase UlaD"/>
    <property type="match status" value="1"/>
</dbReference>
<dbReference type="CDD" id="cd04726">
    <property type="entry name" value="KGPDC_HPS"/>
    <property type="match status" value="1"/>
</dbReference>
<dbReference type="Proteomes" id="UP000265724">
    <property type="component" value="Unassembled WGS sequence"/>
</dbReference>
<dbReference type="EMBL" id="QXIW01000028">
    <property type="protein sequence ID" value="RIE12804.1"/>
    <property type="molecule type" value="Genomic_DNA"/>
</dbReference>
<proteinExistence type="inferred from homology"/>
<dbReference type="PANTHER" id="PTHR35039:SF3">
    <property type="entry name" value="3-KETO-L-GULONATE-6-PHOSPHATE DECARBOXYLASE SGBH-RELATED"/>
    <property type="match status" value="1"/>
</dbReference>